<evidence type="ECO:0000313" key="2">
    <source>
        <dbReference type="EMBL" id="SJZ77190.1"/>
    </source>
</evidence>
<dbReference type="CDD" id="cd10787">
    <property type="entry name" value="LamB_YcsF_like"/>
    <property type="match status" value="1"/>
</dbReference>
<comment type="catalytic activity">
    <reaction evidence="1">
        <text>5-oxo-L-proline + ATP + 2 H2O = L-glutamate + ADP + phosphate + H(+)</text>
        <dbReference type="Rhea" id="RHEA:10348"/>
        <dbReference type="ChEBI" id="CHEBI:15377"/>
        <dbReference type="ChEBI" id="CHEBI:15378"/>
        <dbReference type="ChEBI" id="CHEBI:29985"/>
        <dbReference type="ChEBI" id="CHEBI:30616"/>
        <dbReference type="ChEBI" id="CHEBI:43474"/>
        <dbReference type="ChEBI" id="CHEBI:58402"/>
        <dbReference type="ChEBI" id="CHEBI:456216"/>
        <dbReference type="EC" id="3.5.2.9"/>
    </reaction>
</comment>
<dbReference type="SUPFAM" id="SSF88713">
    <property type="entry name" value="Glycoside hydrolase/deacetylase"/>
    <property type="match status" value="1"/>
</dbReference>
<dbReference type="OrthoDB" id="9773478at2"/>
<dbReference type="Pfam" id="PF03746">
    <property type="entry name" value="LamB_YcsF"/>
    <property type="match status" value="1"/>
</dbReference>
<comment type="function">
    <text evidence="1">Catalyzes the cleavage of 5-oxoproline to form L-glutamate coupled to the hydrolysis of ATP to ADP and inorganic phosphate.</text>
</comment>
<dbReference type="PANTHER" id="PTHR30292">
    <property type="entry name" value="UNCHARACTERIZED PROTEIN YBGL-RELATED"/>
    <property type="match status" value="1"/>
</dbReference>
<dbReference type="NCBIfam" id="NF003814">
    <property type="entry name" value="PRK05406.1-3"/>
    <property type="match status" value="1"/>
</dbReference>
<dbReference type="InterPro" id="IPR005501">
    <property type="entry name" value="LamB/YcsF/PxpA-like"/>
</dbReference>
<evidence type="ECO:0000256" key="1">
    <source>
        <dbReference type="HAMAP-Rule" id="MF_00691"/>
    </source>
</evidence>
<dbReference type="GO" id="GO:0005975">
    <property type="term" value="P:carbohydrate metabolic process"/>
    <property type="evidence" value="ECO:0007669"/>
    <property type="project" value="InterPro"/>
</dbReference>
<dbReference type="NCBIfam" id="NF003816">
    <property type="entry name" value="PRK05406.1-5"/>
    <property type="match status" value="1"/>
</dbReference>
<name>A0A1T4ND33_9LACT</name>
<reference evidence="3" key="1">
    <citation type="submission" date="2017-02" db="EMBL/GenBank/DDBJ databases">
        <authorList>
            <person name="Varghese N."/>
            <person name="Submissions S."/>
        </authorList>
    </citation>
    <scope>NUCLEOTIDE SEQUENCE [LARGE SCALE GENOMIC DNA]</scope>
    <source>
        <strain evidence="3">DSM 15739</strain>
    </source>
</reference>
<keyword evidence="3" id="KW-1185">Reference proteome</keyword>
<dbReference type="AlphaFoldDB" id="A0A1T4ND33"/>
<comment type="similarity">
    <text evidence="1">Belongs to the LamB/PxpA family.</text>
</comment>
<sequence length="255" mass="26973">MLKVDLNADMGESFGAYQIGSDQALAQYISSANVACGFHAADPNVMAKTVDLLVKEEVAIGAHPGLNDLMGFGRRPMSITPTEAKNDVLYQLGALSAFAKAKGKTLHHVKPHGALYNMAAQDAELAMAIAEAVASFDANLVFLGLSGSEMLKAAKACGLKVASEVFADRAYTDEGLLVNRKLPGAMIEDPDDAINRVIQMIKEGTVTSINGNVIPIEADSICIHGDGPNAVTFAKQIHQRLIAEGIQIVSLQNLI</sequence>
<comment type="subunit">
    <text evidence="1">Forms a complex composed of PxpA, PxpB and PxpC.</text>
</comment>
<dbReference type="Gene3D" id="3.20.20.370">
    <property type="entry name" value="Glycoside hydrolase/deacetylase"/>
    <property type="match status" value="1"/>
</dbReference>
<dbReference type="Proteomes" id="UP000189941">
    <property type="component" value="Unassembled WGS sequence"/>
</dbReference>
<dbReference type="PANTHER" id="PTHR30292:SF0">
    <property type="entry name" value="5-OXOPROLINASE SUBUNIT A"/>
    <property type="match status" value="1"/>
</dbReference>
<dbReference type="EC" id="3.5.2.9" evidence="1"/>
<dbReference type="GO" id="GO:0017168">
    <property type="term" value="F:5-oxoprolinase (ATP-hydrolyzing) activity"/>
    <property type="evidence" value="ECO:0007669"/>
    <property type="project" value="UniProtKB-UniRule"/>
</dbReference>
<dbReference type="RefSeq" id="WP_078756410.1">
    <property type="nucleotide sequence ID" value="NZ_FUWO01000018.1"/>
</dbReference>
<keyword evidence="1" id="KW-0067">ATP-binding</keyword>
<keyword evidence="1" id="KW-0378">Hydrolase</keyword>
<protein>
    <recommendedName>
        <fullName evidence="1">5-oxoprolinase subunit A</fullName>
        <shortName evidence="1">5-OPase subunit A</shortName>
        <ecNumber evidence="1">3.5.2.9</ecNumber>
    </recommendedName>
    <alternativeName>
        <fullName evidence="1">5-oxoprolinase (ATP-hydrolyzing) subunit A</fullName>
    </alternativeName>
</protein>
<gene>
    <name evidence="1" type="primary">pxpA</name>
    <name evidence="2" type="ORF">SAMN02746011_01713</name>
</gene>
<dbReference type="InterPro" id="IPR011330">
    <property type="entry name" value="Glyco_hydro/deAcase_b/a-brl"/>
</dbReference>
<keyword evidence="1" id="KW-0547">Nucleotide-binding</keyword>
<organism evidence="2 3">
    <name type="scientific">Globicatella sulfidifaciens DSM 15739</name>
    <dbReference type="NCBI Taxonomy" id="1121925"/>
    <lineage>
        <taxon>Bacteria</taxon>
        <taxon>Bacillati</taxon>
        <taxon>Bacillota</taxon>
        <taxon>Bacilli</taxon>
        <taxon>Lactobacillales</taxon>
        <taxon>Aerococcaceae</taxon>
        <taxon>Globicatella</taxon>
    </lineage>
</organism>
<dbReference type="STRING" id="1121925.SAMN02746011_01713"/>
<dbReference type="GO" id="GO:0005524">
    <property type="term" value="F:ATP binding"/>
    <property type="evidence" value="ECO:0007669"/>
    <property type="project" value="UniProtKB-UniRule"/>
</dbReference>
<proteinExistence type="inferred from homology"/>
<accession>A0A1T4ND33</accession>
<dbReference type="HAMAP" id="MF_00691">
    <property type="entry name" value="PxpA"/>
    <property type="match status" value="1"/>
</dbReference>
<evidence type="ECO:0000313" key="3">
    <source>
        <dbReference type="Proteomes" id="UP000189941"/>
    </source>
</evidence>
<dbReference type="EMBL" id="FUWO01000018">
    <property type="protein sequence ID" value="SJZ77190.1"/>
    <property type="molecule type" value="Genomic_DNA"/>
</dbReference>